<comment type="caution">
    <text evidence="2">The sequence shown here is derived from an EMBL/GenBank/DDBJ whole genome shotgun (WGS) entry which is preliminary data.</text>
</comment>
<organism evidence="2 3">
    <name type="scientific">Malaciobacter canalis</name>
    <dbReference type="NCBI Taxonomy" id="1912871"/>
    <lineage>
        <taxon>Bacteria</taxon>
        <taxon>Pseudomonadati</taxon>
        <taxon>Campylobacterota</taxon>
        <taxon>Epsilonproteobacteria</taxon>
        <taxon>Campylobacterales</taxon>
        <taxon>Arcobacteraceae</taxon>
        <taxon>Malaciobacter</taxon>
    </lineage>
</organism>
<feature type="transmembrane region" description="Helical" evidence="1">
    <location>
        <begin position="235"/>
        <end position="259"/>
    </location>
</feature>
<evidence type="ECO:0000313" key="2">
    <source>
        <dbReference type="EMBL" id="PHO10439.1"/>
    </source>
</evidence>
<accession>A0ABX4LVA7</accession>
<feature type="transmembrane region" description="Helical" evidence="1">
    <location>
        <begin position="266"/>
        <end position="294"/>
    </location>
</feature>
<protein>
    <submittedName>
        <fullName evidence="2">Uncharacterized protein</fullName>
    </submittedName>
</protein>
<feature type="transmembrane region" description="Helical" evidence="1">
    <location>
        <begin position="180"/>
        <end position="200"/>
    </location>
</feature>
<gene>
    <name evidence="2" type="ORF">CPG37_05145</name>
</gene>
<keyword evidence="3" id="KW-1185">Reference proteome</keyword>
<evidence type="ECO:0000256" key="1">
    <source>
        <dbReference type="SAM" id="Phobius"/>
    </source>
</evidence>
<keyword evidence="1" id="KW-0812">Transmembrane</keyword>
<proteinExistence type="predicted"/>
<feature type="transmembrane region" description="Helical" evidence="1">
    <location>
        <begin position="36"/>
        <end position="54"/>
    </location>
</feature>
<sequence>MFRIYYLFILFILFILSTFAKNGYIVSEETLNIKLIFILGYCSILYSFYCVFFFEKKGTYNTFQVYSKYLLKEMNFSNCGRENYIKDLFLLKDEILKKLTSNNAYYIIYNKSNKSILSSGKIDKNDIDDSFDNIKRSLYNTENFVSFFSLPMQNFYVNYKFYFLLNSYTNKFYFYSIKQLIVFISVFSLLSYSVINSYIYEMIKLSGIPLSLIDVNVSILFQKIFTDLFLIFSQFLIYAGTTVSLIITIHLLSLFLHFVRKKYNNFFSILVELSISNTFLLLLPIGAFFISMIYQPVLTLYKIEIPNNRNIKMNDINISIGDYLKFKEEYRILEKDNKYKLMVGYDNKFILYYDIEENKNIFLSKELELVKNKKELKNCKEIIDNLNFVKEDEKFDSYKLDTILINNQILNGSFLKRLQIKDLSKYTQRSVNLTKDLKVNEIINKCEIMANLKDENINYENFEKMSNKELIKWIDNLKYSQKEKINEVKSRIELEIKENKKNTN</sequence>
<dbReference type="RefSeq" id="WP_099334083.1">
    <property type="nucleotide sequence ID" value="NZ_CP042812.1"/>
</dbReference>
<evidence type="ECO:0000313" key="3">
    <source>
        <dbReference type="Proteomes" id="UP000221384"/>
    </source>
</evidence>
<keyword evidence="1" id="KW-1133">Transmembrane helix</keyword>
<keyword evidence="1" id="KW-0472">Membrane</keyword>
<dbReference type="Proteomes" id="UP000221384">
    <property type="component" value="Unassembled WGS sequence"/>
</dbReference>
<dbReference type="EMBL" id="NWVW01000004">
    <property type="protein sequence ID" value="PHO10439.1"/>
    <property type="molecule type" value="Genomic_DNA"/>
</dbReference>
<name>A0ABX4LVA7_9BACT</name>
<reference evidence="2 3" key="1">
    <citation type="submission" date="2017-09" db="EMBL/GenBank/DDBJ databases">
        <authorList>
            <person name="Perez-Cataluna A."/>
            <person name="Figueras M.J."/>
            <person name="Salas-Masso N."/>
        </authorList>
    </citation>
    <scope>NUCLEOTIDE SEQUENCE [LARGE SCALE GENOMIC DNA]</scope>
    <source>
        <strain evidence="2 3">F138-33</strain>
    </source>
</reference>